<sequence>MAEMGGRSTFYEFFKNNSQKLLDGLIAAIAAKSGRITSLQLGSEIGLGIDGSPIHHDYLLQMDINPGSRLVFSQIVSLKIVHFRNVQDVSCNVPEMSGWQALLSTATALRNLELWAFDPEPYSDADAVIPGQACPPGPIGTSLFSGLLSSPSSFPSLERLSLKDSASRPATEFNMKDLIQFLRRHKSTIKSVELCGLFPNQCYGLPAFLPNAVLDHATMKATSVGEAALWITLLYCLRDDMMLQSAHVYPHFMLTTATMCVLSVCGFMPGRVTECRKSINYGLFALRSEEETEAKKIRSELKMAEGALCELEETCMEEHIVGQEEIDSDEVGSEDDD</sequence>
<evidence type="ECO:0000313" key="1">
    <source>
        <dbReference type="EMBL" id="KAK8217530.1"/>
    </source>
</evidence>
<comment type="caution">
    <text evidence="1">The sequence shown here is derived from an EMBL/GenBank/DDBJ whole genome shotgun (WGS) entry which is preliminary data.</text>
</comment>
<protein>
    <submittedName>
        <fullName evidence="1">Uncharacterized protein</fullName>
    </submittedName>
</protein>
<evidence type="ECO:0000313" key="2">
    <source>
        <dbReference type="Proteomes" id="UP001320706"/>
    </source>
</evidence>
<accession>A0ACC3SMR8</accession>
<gene>
    <name evidence="1" type="ORF">M8818_001288</name>
</gene>
<dbReference type="Proteomes" id="UP001320706">
    <property type="component" value="Unassembled WGS sequence"/>
</dbReference>
<name>A0ACC3SMR8_9PEZI</name>
<organism evidence="1 2">
    <name type="scientific">Zalaria obscura</name>
    <dbReference type="NCBI Taxonomy" id="2024903"/>
    <lineage>
        <taxon>Eukaryota</taxon>
        <taxon>Fungi</taxon>
        <taxon>Dikarya</taxon>
        <taxon>Ascomycota</taxon>
        <taxon>Pezizomycotina</taxon>
        <taxon>Dothideomycetes</taxon>
        <taxon>Dothideomycetidae</taxon>
        <taxon>Dothideales</taxon>
        <taxon>Zalariaceae</taxon>
        <taxon>Zalaria</taxon>
    </lineage>
</organism>
<keyword evidence="2" id="KW-1185">Reference proteome</keyword>
<reference evidence="1" key="1">
    <citation type="submission" date="2024-02" db="EMBL/GenBank/DDBJ databases">
        <title>Metagenome Assembled Genome of Zalaria obscura JY119.</title>
        <authorList>
            <person name="Vighnesh L."/>
            <person name="Jagadeeshwari U."/>
            <person name="Venkata Ramana C."/>
            <person name="Sasikala C."/>
        </authorList>
    </citation>
    <scope>NUCLEOTIDE SEQUENCE</scope>
    <source>
        <strain evidence="1">JY119</strain>
    </source>
</reference>
<dbReference type="EMBL" id="JAMKPW020000005">
    <property type="protein sequence ID" value="KAK8217530.1"/>
    <property type="molecule type" value="Genomic_DNA"/>
</dbReference>
<proteinExistence type="predicted"/>